<reference evidence="4" key="3">
    <citation type="submission" date="2020-12" db="UniProtKB">
        <authorList>
            <consortium name="EnsemblPlants"/>
        </authorList>
    </citation>
    <scope>IDENTIFICATION</scope>
</reference>
<dbReference type="EnsemblPlants" id="Pp3c10_21020V3.2">
    <property type="protein sequence ID" value="Pp3c10_21020V3.2"/>
    <property type="gene ID" value="Pp3c10_21020"/>
</dbReference>
<feature type="compositionally biased region" description="Polar residues" evidence="2">
    <location>
        <begin position="193"/>
        <end position="204"/>
    </location>
</feature>
<dbReference type="Gramene" id="Pp3c10_21020V3.2">
    <property type="protein sequence ID" value="Pp3c10_21020V3.2"/>
    <property type="gene ID" value="Pp3c10_21020"/>
</dbReference>
<feature type="compositionally biased region" description="Basic and acidic residues" evidence="2">
    <location>
        <begin position="19"/>
        <end position="41"/>
    </location>
</feature>
<dbReference type="EnsemblPlants" id="Pp3c10_21020V3.1">
    <property type="protein sequence ID" value="Pp3c10_21020V3.1"/>
    <property type="gene ID" value="Pp3c10_21020"/>
</dbReference>
<reference evidence="3 5" key="2">
    <citation type="journal article" date="2018" name="Plant J.">
        <title>The Physcomitrella patens chromosome-scale assembly reveals moss genome structure and evolution.</title>
        <authorList>
            <person name="Lang D."/>
            <person name="Ullrich K.K."/>
            <person name="Murat F."/>
            <person name="Fuchs J."/>
            <person name="Jenkins J."/>
            <person name="Haas F.B."/>
            <person name="Piednoel M."/>
            <person name="Gundlach H."/>
            <person name="Van Bel M."/>
            <person name="Meyberg R."/>
            <person name="Vives C."/>
            <person name="Morata J."/>
            <person name="Symeonidi A."/>
            <person name="Hiss M."/>
            <person name="Muchero W."/>
            <person name="Kamisugi Y."/>
            <person name="Saleh O."/>
            <person name="Blanc G."/>
            <person name="Decker E.L."/>
            <person name="van Gessel N."/>
            <person name="Grimwood J."/>
            <person name="Hayes R.D."/>
            <person name="Graham S.W."/>
            <person name="Gunter L.E."/>
            <person name="McDaniel S.F."/>
            <person name="Hoernstein S.N.W."/>
            <person name="Larsson A."/>
            <person name="Li F.W."/>
            <person name="Perroud P.F."/>
            <person name="Phillips J."/>
            <person name="Ranjan P."/>
            <person name="Rokshar D.S."/>
            <person name="Rothfels C.J."/>
            <person name="Schneider L."/>
            <person name="Shu S."/>
            <person name="Stevenson D.W."/>
            <person name="Thummler F."/>
            <person name="Tillich M."/>
            <person name="Villarreal Aguilar J.C."/>
            <person name="Widiez T."/>
            <person name="Wong G.K."/>
            <person name="Wymore A."/>
            <person name="Zhang Y."/>
            <person name="Zimmer A.D."/>
            <person name="Quatrano R.S."/>
            <person name="Mayer K.F.X."/>
            <person name="Goodstein D."/>
            <person name="Casacuberta J.M."/>
            <person name="Vandepoele K."/>
            <person name="Reski R."/>
            <person name="Cuming A.C."/>
            <person name="Tuskan G.A."/>
            <person name="Maumus F."/>
            <person name="Salse J."/>
            <person name="Schmutz J."/>
            <person name="Rensing S.A."/>
        </authorList>
    </citation>
    <scope>NUCLEOTIDE SEQUENCE [LARGE SCALE GENOMIC DNA]</scope>
    <source>
        <strain evidence="4 5">cv. Gransden 2004</strain>
    </source>
</reference>
<proteinExistence type="predicted"/>
<reference evidence="3 5" key="1">
    <citation type="journal article" date="2008" name="Science">
        <title>The Physcomitrella genome reveals evolutionary insights into the conquest of land by plants.</title>
        <authorList>
            <person name="Rensing S."/>
            <person name="Lang D."/>
            <person name="Zimmer A."/>
            <person name="Terry A."/>
            <person name="Salamov A."/>
            <person name="Shapiro H."/>
            <person name="Nishiyama T."/>
            <person name="Perroud P.-F."/>
            <person name="Lindquist E."/>
            <person name="Kamisugi Y."/>
            <person name="Tanahashi T."/>
            <person name="Sakakibara K."/>
            <person name="Fujita T."/>
            <person name="Oishi K."/>
            <person name="Shin-I T."/>
            <person name="Kuroki Y."/>
            <person name="Toyoda A."/>
            <person name="Suzuki Y."/>
            <person name="Hashimoto A."/>
            <person name="Yamaguchi K."/>
            <person name="Sugano A."/>
            <person name="Kohara Y."/>
            <person name="Fujiyama A."/>
            <person name="Anterola A."/>
            <person name="Aoki S."/>
            <person name="Ashton N."/>
            <person name="Barbazuk W.B."/>
            <person name="Barker E."/>
            <person name="Bennetzen J."/>
            <person name="Bezanilla M."/>
            <person name="Blankenship R."/>
            <person name="Cho S.H."/>
            <person name="Dutcher S."/>
            <person name="Estelle M."/>
            <person name="Fawcett J.A."/>
            <person name="Gundlach H."/>
            <person name="Hanada K."/>
            <person name="Heyl A."/>
            <person name="Hicks K.A."/>
            <person name="Hugh J."/>
            <person name="Lohr M."/>
            <person name="Mayer K."/>
            <person name="Melkozernov A."/>
            <person name="Murata T."/>
            <person name="Nelson D."/>
            <person name="Pils B."/>
            <person name="Prigge M."/>
            <person name="Reiss B."/>
            <person name="Renner T."/>
            <person name="Rombauts S."/>
            <person name="Rushton P."/>
            <person name="Sanderfoot A."/>
            <person name="Schween G."/>
            <person name="Shiu S.-H."/>
            <person name="Stueber K."/>
            <person name="Theodoulou F.L."/>
            <person name="Tu H."/>
            <person name="Van de Peer Y."/>
            <person name="Verrier P.J."/>
            <person name="Waters E."/>
            <person name="Wood A."/>
            <person name="Yang L."/>
            <person name="Cove D."/>
            <person name="Cuming A."/>
            <person name="Hasebe M."/>
            <person name="Lucas S."/>
            <person name="Mishler D.B."/>
            <person name="Reski R."/>
            <person name="Grigoriev I."/>
            <person name="Quatrano R.S."/>
            <person name="Boore J.L."/>
        </authorList>
    </citation>
    <scope>NUCLEOTIDE SEQUENCE [LARGE SCALE GENOMIC DNA]</scope>
    <source>
        <strain evidence="4 5">cv. Gransden 2004</strain>
    </source>
</reference>
<dbReference type="Gramene" id="Pp3c10_21020V3.1">
    <property type="protein sequence ID" value="Pp3c10_21020V3.1"/>
    <property type="gene ID" value="Pp3c10_21020"/>
</dbReference>
<dbReference type="EMBL" id="ABEU02000010">
    <property type="protein sequence ID" value="PNR47073.1"/>
    <property type="molecule type" value="Genomic_DNA"/>
</dbReference>
<gene>
    <name evidence="4" type="primary">LOC112287785</name>
    <name evidence="3" type="ORF">PHYPA_014193</name>
</gene>
<dbReference type="GeneID" id="112287785"/>
<dbReference type="RefSeq" id="XP_024386954.1">
    <property type="nucleotide sequence ID" value="XM_024531186.2"/>
</dbReference>
<feature type="coiled-coil region" evidence="1">
    <location>
        <begin position="260"/>
        <end position="298"/>
    </location>
</feature>
<protein>
    <submittedName>
        <fullName evidence="3 4">Uncharacterized protein</fullName>
    </submittedName>
</protein>
<evidence type="ECO:0000256" key="1">
    <source>
        <dbReference type="SAM" id="Coils"/>
    </source>
</evidence>
<evidence type="ECO:0000256" key="2">
    <source>
        <dbReference type="SAM" id="MobiDB-lite"/>
    </source>
</evidence>
<feature type="region of interest" description="Disordered" evidence="2">
    <location>
        <begin position="1"/>
        <end position="42"/>
    </location>
</feature>
<keyword evidence="1" id="KW-0175">Coiled coil</keyword>
<accession>A0A2K1JZX4</accession>
<sequence>MLQMEFHSTVLDATEEDNELSRADRNEHEQTVCDQLKHGDSSPKIYEGRVGNLGKMQGIASPSEAVHTIARPPPIVTRNVSPNDSATKNWVEVDLIDLDSPKVEVALAREAEGYINQEVLRELVKPFAESVNLTHQPSGKCLGNDEFVTPLDRQPGHVLDLLSIDIEVVEAVSDSSRNLASLQERTSSTRSTFSEPSDTQSPSFHGNAGDKLNVKDEERGSSATRAYNKTLNLLMLKKNKPVVQEGKSPKPCEEPLLFAHEQAKVEIKLEKEAKAEAKRLAEIAKKDVENKKRELLELADPVPESALKTHKDHGVRKGIQKLFHIHGGVHSPRHPAKVGHADSREAKLVLPRVNMFETCISPAAGDIALSQMRAAPRPAVRKDIHFATVESNQRDVEAWTMEEYLAKNARQEAWEDRDDDGGEEFGGIEGNQLLNQYGGDDVTGCSYGSDSD</sequence>
<feature type="region of interest" description="Disordered" evidence="2">
    <location>
        <begin position="410"/>
        <end position="452"/>
    </location>
</feature>
<evidence type="ECO:0000313" key="5">
    <source>
        <dbReference type="Proteomes" id="UP000006727"/>
    </source>
</evidence>
<keyword evidence="5" id="KW-1185">Reference proteome</keyword>
<feature type="region of interest" description="Disordered" evidence="2">
    <location>
        <begin position="177"/>
        <end position="223"/>
    </location>
</feature>
<organism evidence="3">
    <name type="scientific">Physcomitrium patens</name>
    <name type="common">Spreading-leaved earth moss</name>
    <name type="synonym">Physcomitrella patens</name>
    <dbReference type="NCBI Taxonomy" id="3218"/>
    <lineage>
        <taxon>Eukaryota</taxon>
        <taxon>Viridiplantae</taxon>
        <taxon>Streptophyta</taxon>
        <taxon>Embryophyta</taxon>
        <taxon>Bryophyta</taxon>
        <taxon>Bryophytina</taxon>
        <taxon>Bryopsida</taxon>
        <taxon>Funariidae</taxon>
        <taxon>Funariales</taxon>
        <taxon>Funariaceae</taxon>
        <taxon>Physcomitrium</taxon>
    </lineage>
</organism>
<dbReference type="RefSeq" id="XP_024386955.1">
    <property type="nucleotide sequence ID" value="XM_024531187.2"/>
</dbReference>
<name>A0A2K1JZX4_PHYPA</name>
<evidence type="ECO:0000313" key="4">
    <source>
        <dbReference type="EnsemblPlants" id="Pp3c10_21020V3.1"/>
    </source>
</evidence>
<evidence type="ECO:0000313" key="3">
    <source>
        <dbReference type="EMBL" id="PNR47073.1"/>
    </source>
</evidence>
<dbReference type="PaxDb" id="3218-PP1S67_247V6.1"/>
<dbReference type="AlphaFoldDB" id="A0A2K1JZX4"/>
<dbReference type="Proteomes" id="UP000006727">
    <property type="component" value="Chromosome 10"/>
</dbReference>